<feature type="chain" id="PRO_5016302771" description="Conjugal transfer protein TraN" evidence="2">
    <location>
        <begin position="21"/>
        <end position="270"/>
    </location>
</feature>
<dbReference type="RefSeq" id="WP_112294602.1">
    <property type="nucleotide sequence ID" value="NZ_CBCSBS010000001.1"/>
</dbReference>
<feature type="signal peptide" evidence="2">
    <location>
        <begin position="1"/>
        <end position="20"/>
    </location>
</feature>
<feature type="region of interest" description="Disordered" evidence="1">
    <location>
        <begin position="44"/>
        <end position="73"/>
    </location>
</feature>
<reference evidence="4" key="1">
    <citation type="submission" date="2018-06" db="EMBL/GenBank/DDBJ databases">
        <title>Description of a new Polynucleobacter species.</title>
        <authorList>
            <person name="Hahn M.W."/>
        </authorList>
    </citation>
    <scope>NUCLEOTIDE SEQUENCE [LARGE SCALE GENOMIC DNA]</scope>
    <source>
        <strain evidence="4">MG-25-Pas1-D2</strain>
    </source>
</reference>
<evidence type="ECO:0000256" key="2">
    <source>
        <dbReference type="SAM" id="SignalP"/>
    </source>
</evidence>
<dbReference type="Proteomes" id="UP000248592">
    <property type="component" value="Chromosome"/>
</dbReference>
<evidence type="ECO:0008006" key="5">
    <source>
        <dbReference type="Google" id="ProtNLM"/>
    </source>
</evidence>
<evidence type="ECO:0000256" key="1">
    <source>
        <dbReference type="SAM" id="MobiDB-lite"/>
    </source>
</evidence>
<organism evidence="3 4">
    <name type="scientific">Polynucleobacter paneuropaeus</name>
    <dbReference type="NCBI Taxonomy" id="2527775"/>
    <lineage>
        <taxon>Bacteria</taxon>
        <taxon>Pseudomonadati</taxon>
        <taxon>Pseudomonadota</taxon>
        <taxon>Betaproteobacteria</taxon>
        <taxon>Burkholderiales</taxon>
        <taxon>Burkholderiaceae</taxon>
        <taxon>Polynucleobacter</taxon>
    </lineage>
</organism>
<protein>
    <recommendedName>
        <fullName evidence="5">Conjugal transfer protein TraN</fullName>
    </recommendedName>
</protein>
<name>A0A2Z4JTR3_9BURK</name>
<dbReference type="EMBL" id="CP030085">
    <property type="protein sequence ID" value="AWW49672.1"/>
    <property type="molecule type" value="Genomic_DNA"/>
</dbReference>
<sequence length="270" mass="28598">MKFYKLIFLSIIFASSTAFAADPIDLSASDRAYLLAQNDVRNPADRRLDPIEQRRDADKTKKTDSSDSSSSNKGATKAAIAVCSGEFAFCASSTCVKTGKQITVKENGGKTTKQYPEVVCKCPIITKKIAVEQNGQPLVGIAALNEGNMNGSCEPPAAGKVWSYFSNAITTYPQESAGFESKPAVSQSCPASDGGGSNCWSYLCSIDPKVVKTSTGDVRTATCSCPFNEGLFGSKAHKTSTYTTFAGTYSPPASNACKQAPVGFPLQLLQ</sequence>
<accession>A0A2Z4JTR3</accession>
<dbReference type="AlphaFoldDB" id="A0A2Z4JTR3"/>
<evidence type="ECO:0000313" key="4">
    <source>
        <dbReference type="Proteomes" id="UP000248592"/>
    </source>
</evidence>
<evidence type="ECO:0000313" key="3">
    <source>
        <dbReference type="EMBL" id="AWW49672.1"/>
    </source>
</evidence>
<feature type="compositionally biased region" description="Basic and acidic residues" evidence="1">
    <location>
        <begin position="44"/>
        <end position="65"/>
    </location>
</feature>
<gene>
    <name evidence="3" type="ORF">Pas1_04305</name>
</gene>
<keyword evidence="2" id="KW-0732">Signal</keyword>
<proteinExistence type="predicted"/>